<dbReference type="GO" id="GO:0044550">
    <property type="term" value="P:secondary metabolite biosynthetic process"/>
    <property type="evidence" value="ECO:0007669"/>
    <property type="project" value="TreeGrafter"/>
</dbReference>
<dbReference type="SUPFAM" id="SSF53901">
    <property type="entry name" value="Thiolase-like"/>
    <property type="match status" value="1"/>
</dbReference>
<evidence type="ECO:0000256" key="1">
    <source>
        <dbReference type="ARBA" id="ARBA00022679"/>
    </source>
</evidence>
<dbReference type="CDD" id="cd00830">
    <property type="entry name" value="KAS_III"/>
    <property type="match status" value="1"/>
</dbReference>
<reference evidence="5 6" key="1">
    <citation type="journal article" date="2016" name="Nat. Commun.">
        <title>Thousands of microbial genomes shed light on interconnected biogeochemical processes in an aquifer system.</title>
        <authorList>
            <person name="Anantharaman K."/>
            <person name="Brown C.T."/>
            <person name="Hug L.A."/>
            <person name="Sharon I."/>
            <person name="Castelle C.J."/>
            <person name="Probst A.J."/>
            <person name="Thomas B.C."/>
            <person name="Singh A."/>
            <person name="Wilkins M.J."/>
            <person name="Karaoz U."/>
            <person name="Brodie E.L."/>
            <person name="Williams K.H."/>
            <person name="Hubbard S.S."/>
            <person name="Banfield J.F."/>
        </authorList>
    </citation>
    <scope>NUCLEOTIDE SEQUENCE [LARGE SCALE GENOMIC DNA]</scope>
</reference>
<dbReference type="Proteomes" id="UP000179362">
    <property type="component" value="Unassembled WGS sequence"/>
</dbReference>
<proteinExistence type="predicted"/>
<dbReference type="InterPro" id="IPR013751">
    <property type="entry name" value="ACP_syn_III_N"/>
</dbReference>
<name>A0A1F6U567_9PROT</name>
<feature type="domain" description="Beta-ketoacyl-[acyl-carrier-protein] synthase III N-terminal" evidence="4">
    <location>
        <begin position="118"/>
        <end position="211"/>
    </location>
</feature>
<dbReference type="Pfam" id="PF08545">
    <property type="entry name" value="ACP_syn_III"/>
    <property type="match status" value="1"/>
</dbReference>
<dbReference type="InterPro" id="IPR016039">
    <property type="entry name" value="Thiolase-like"/>
</dbReference>
<dbReference type="GO" id="GO:0006633">
    <property type="term" value="P:fatty acid biosynthetic process"/>
    <property type="evidence" value="ECO:0007669"/>
    <property type="project" value="InterPro"/>
</dbReference>
<dbReference type="PANTHER" id="PTHR34069">
    <property type="entry name" value="3-OXOACYL-[ACYL-CARRIER-PROTEIN] SYNTHASE 3"/>
    <property type="match status" value="1"/>
</dbReference>
<dbReference type="EMBL" id="MFTA01000028">
    <property type="protein sequence ID" value="OGI52449.1"/>
    <property type="molecule type" value="Genomic_DNA"/>
</dbReference>
<accession>A0A1F6U567</accession>
<evidence type="ECO:0008006" key="7">
    <source>
        <dbReference type="Google" id="ProtNLM"/>
    </source>
</evidence>
<organism evidence="5 6">
    <name type="scientific">Candidatus Muproteobacteria bacterium RIFCSPHIGHO2_02_FULL_65_16</name>
    <dbReference type="NCBI Taxonomy" id="1817766"/>
    <lineage>
        <taxon>Bacteria</taxon>
        <taxon>Pseudomonadati</taxon>
        <taxon>Pseudomonadota</taxon>
        <taxon>Candidatus Muproteobacteria</taxon>
    </lineage>
</organism>
<keyword evidence="2" id="KW-0012">Acyltransferase</keyword>
<comment type="caution">
    <text evidence="5">The sequence shown here is derived from an EMBL/GenBank/DDBJ whole genome shotgun (WGS) entry which is preliminary data.</text>
</comment>
<dbReference type="GO" id="GO:0004315">
    <property type="term" value="F:3-oxoacyl-[acyl-carrier-protein] synthase activity"/>
    <property type="evidence" value="ECO:0007669"/>
    <property type="project" value="InterPro"/>
</dbReference>
<protein>
    <recommendedName>
        <fullName evidence="7">3-oxoacyl-ACP synthase</fullName>
    </recommendedName>
</protein>
<gene>
    <name evidence="5" type="ORF">A3B81_01050</name>
</gene>
<dbReference type="Gene3D" id="3.40.47.10">
    <property type="match status" value="2"/>
</dbReference>
<dbReference type="AlphaFoldDB" id="A0A1F6U567"/>
<evidence type="ECO:0000259" key="3">
    <source>
        <dbReference type="Pfam" id="PF08541"/>
    </source>
</evidence>
<evidence type="ECO:0000259" key="4">
    <source>
        <dbReference type="Pfam" id="PF08545"/>
    </source>
</evidence>
<sequence length="343" mass="37652">MYMYTQGHSRLISTGVYLPEERVRMRDIMQQFDSENRFGIPTNWFEKAMGICERRVAPADTLPSDMATCAAKEALDLAGLTTAELDAIIYTGLARDHLEPATAHIVQRKLGAENAVAFDITNACHGFMNGVHLMDALIATGQVRRGLVVTGEQGSRMGQLAIEELRVTTSRETFTKLAAGLTLGDAGAALIMGPKIDPDTGFMGFMLQSYGEISGLCVYGRHGQENAMCTDMPTLVMHNERLHSAMFREFMNRLGWLSRDIARFIHHQVGIRIFRQHASYAGISLDIMPNTLTRFGNMITANIPINLYNLAKNKEVAPGHKLFLSGSGSGLAISQAGLIWDAA</sequence>
<evidence type="ECO:0000313" key="5">
    <source>
        <dbReference type="EMBL" id="OGI52449.1"/>
    </source>
</evidence>
<dbReference type="PANTHER" id="PTHR34069:SF3">
    <property type="entry name" value="ACYL-COA:ACYL-COA ALKYLTRANSFERASE"/>
    <property type="match status" value="1"/>
</dbReference>
<dbReference type="Pfam" id="PF08541">
    <property type="entry name" value="ACP_syn_III_C"/>
    <property type="match status" value="1"/>
</dbReference>
<keyword evidence="1" id="KW-0808">Transferase</keyword>
<dbReference type="InterPro" id="IPR013747">
    <property type="entry name" value="ACP_syn_III_C"/>
</dbReference>
<evidence type="ECO:0000313" key="6">
    <source>
        <dbReference type="Proteomes" id="UP000179362"/>
    </source>
</evidence>
<feature type="domain" description="Beta-ketoacyl-[acyl-carrier-protein] synthase III C-terminal" evidence="3">
    <location>
        <begin position="253"/>
        <end position="334"/>
    </location>
</feature>
<evidence type="ECO:0000256" key="2">
    <source>
        <dbReference type="ARBA" id="ARBA00023315"/>
    </source>
</evidence>